<dbReference type="SUPFAM" id="SSF48452">
    <property type="entry name" value="TPR-like"/>
    <property type="match status" value="1"/>
</dbReference>
<evidence type="ECO:0000256" key="2">
    <source>
        <dbReference type="ARBA" id="ARBA00022670"/>
    </source>
</evidence>
<evidence type="ECO:0000313" key="12">
    <source>
        <dbReference type="Proteomes" id="UP000183469"/>
    </source>
</evidence>
<dbReference type="Gene3D" id="3.30.2010.10">
    <property type="entry name" value="Metalloproteases ('zincins'), catalytic domain"/>
    <property type="match status" value="1"/>
</dbReference>
<evidence type="ECO:0000256" key="8">
    <source>
        <dbReference type="SAM" id="MobiDB-lite"/>
    </source>
</evidence>
<evidence type="ECO:0000256" key="9">
    <source>
        <dbReference type="SAM" id="SignalP"/>
    </source>
</evidence>
<dbReference type="SMART" id="SM00028">
    <property type="entry name" value="TPR"/>
    <property type="match status" value="3"/>
</dbReference>
<reference evidence="11 12" key="1">
    <citation type="submission" date="2016-10" db="EMBL/GenBank/DDBJ databases">
        <authorList>
            <person name="de Groot N.N."/>
        </authorList>
    </citation>
    <scope>NUCLEOTIDE SEQUENCE [LARGE SCALE GENOMIC DNA]</scope>
    <source>
        <strain evidence="11 12">DSM 2872</strain>
    </source>
</reference>
<dbReference type="OrthoDB" id="9810445at2"/>
<sequence length="572" mass="62959">MIQGKKIRQKKWQKKVAAALLAAGMFSFLPAGLPTAQAFGWGNVVGSIIGASIQADALRSNFLSAGDNPTVQNAHHDLATRHATANRPVDARAVKMTDEIMKQMIERGDYVLRNNSLPFRWQVVPNNTFNASCYFSNFIIVHDGFIEKCGYNRDMVAAVLGHEMTHGFNQHIANSAAKSTWANALSGMANSALSASNFGVGVGLTGLSDATLRFLTVKNINVADEKDADRNGFYVMASAGFNPGGAAAAMARMSYYTEHRSQVADFFNPSDHPDTRNRLKDMAELLHKYGIGHTEVKNVNDVYFDKELLLTAEPEGLQDAEEMAYLISGGIAKGFHDNRFYASWNFKAKADGTVDFLNNDPAYLPLKNALKREKGLGQRFQALVERAYANDVQNNAREEYLQEEMERKQQNRELRQKQASCKNDSNDKAINGQTYLKMGLTDLAEQEFKRSSKLDNTNPSAKSGMATVLGKQGKFDEALKMANEAIAMNPGLGSSYVARAIIYKDMGNLDSALSDCNMALQSPQNNTYAYKLAGDIFHLQGAEDSALMEYQAYHEARPAAKDIPAAYAARLN</sequence>
<dbReference type="Gene3D" id="1.25.40.10">
    <property type="entry name" value="Tetratricopeptide repeat domain"/>
    <property type="match status" value="1"/>
</dbReference>
<feature type="region of interest" description="Disordered" evidence="8">
    <location>
        <begin position="402"/>
        <end position="428"/>
    </location>
</feature>
<proteinExistence type="predicted"/>
<dbReference type="AlphaFoldDB" id="A0A1H3WST8"/>
<keyword evidence="5" id="KW-0862">Zinc</keyword>
<name>A0A1H3WST8_SELRU</name>
<feature type="repeat" description="TPR" evidence="7">
    <location>
        <begin position="459"/>
        <end position="492"/>
    </location>
</feature>
<evidence type="ECO:0000259" key="10">
    <source>
        <dbReference type="Pfam" id="PF01435"/>
    </source>
</evidence>
<dbReference type="PANTHER" id="PTHR22726">
    <property type="entry name" value="METALLOENDOPEPTIDASE OMA1"/>
    <property type="match status" value="1"/>
</dbReference>
<dbReference type="GO" id="GO:0051603">
    <property type="term" value="P:proteolysis involved in protein catabolic process"/>
    <property type="evidence" value="ECO:0007669"/>
    <property type="project" value="TreeGrafter"/>
</dbReference>
<gene>
    <name evidence="11" type="ORF">SAMN05660648_01158</name>
</gene>
<dbReference type="InterPro" id="IPR011990">
    <property type="entry name" value="TPR-like_helical_dom_sf"/>
</dbReference>
<evidence type="ECO:0000256" key="7">
    <source>
        <dbReference type="PROSITE-ProRule" id="PRU00339"/>
    </source>
</evidence>
<dbReference type="InterPro" id="IPR051156">
    <property type="entry name" value="Mito/Outer_Membr_Metalloprot"/>
</dbReference>
<dbReference type="InterPro" id="IPR019734">
    <property type="entry name" value="TPR_rpt"/>
</dbReference>
<evidence type="ECO:0000256" key="1">
    <source>
        <dbReference type="ARBA" id="ARBA00001947"/>
    </source>
</evidence>
<dbReference type="RefSeq" id="WP_074671547.1">
    <property type="nucleotide sequence ID" value="NZ_FNQG01000004.1"/>
</dbReference>
<dbReference type="Pfam" id="PF01435">
    <property type="entry name" value="Peptidase_M48"/>
    <property type="match status" value="1"/>
</dbReference>
<dbReference type="Proteomes" id="UP000183469">
    <property type="component" value="Unassembled WGS sequence"/>
</dbReference>
<keyword evidence="7" id="KW-0802">TPR repeat</keyword>
<feature type="compositionally biased region" description="Basic and acidic residues" evidence="8">
    <location>
        <begin position="402"/>
        <end position="416"/>
    </location>
</feature>
<evidence type="ECO:0000256" key="4">
    <source>
        <dbReference type="ARBA" id="ARBA00022801"/>
    </source>
</evidence>
<evidence type="ECO:0000256" key="5">
    <source>
        <dbReference type="ARBA" id="ARBA00022833"/>
    </source>
</evidence>
<dbReference type="PANTHER" id="PTHR22726:SF1">
    <property type="entry name" value="METALLOENDOPEPTIDASE OMA1, MITOCHONDRIAL"/>
    <property type="match status" value="1"/>
</dbReference>
<protein>
    <submittedName>
        <fullName evidence="11">Putative Zn-dependent protease, contains TPR repeats</fullName>
    </submittedName>
</protein>
<dbReference type="InterPro" id="IPR001915">
    <property type="entry name" value="Peptidase_M48"/>
</dbReference>
<evidence type="ECO:0000256" key="3">
    <source>
        <dbReference type="ARBA" id="ARBA00022723"/>
    </source>
</evidence>
<dbReference type="EMBL" id="FNQG01000004">
    <property type="protein sequence ID" value="SDZ90199.1"/>
    <property type="molecule type" value="Genomic_DNA"/>
</dbReference>
<dbReference type="CDD" id="cd07324">
    <property type="entry name" value="M48C_Oma1-like"/>
    <property type="match status" value="1"/>
</dbReference>
<accession>A0A1H3WST8</accession>
<evidence type="ECO:0000313" key="11">
    <source>
        <dbReference type="EMBL" id="SDZ90199.1"/>
    </source>
</evidence>
<dbReference type="GO" id="GO:0046872">
    <property type="term" value="F:metal ion binding"/>
    <property type="evidence" value="ECO:0007669"/>
    <property type="project" value="UniProtKB-KW"/>
</dbReference>
<keyword evidence="3" id="KW-0479">Metal-binding</keyword>
<keyword evidence="9" id="KW-0732">Signal</keyword>
<dbReference type="GO" id="GO:0016020">
    <property type="term" value="C:membrane"/>
    <property type="evidence" value="ECO:0007669"/>
    <property type="project" value="TreeGrafter"/>
</dbReference>
<keyword evidence="2 11" id="KW-0645">Protease</keyword>
<keyword evidence="6" id="KW-0482">Metalloprotease</keyword>
<dbReference type="PROSITE" id="PS50005">
    <property type="entry name" value="TPR"/>
    <property type="match status" value="1"/>
</dbReference>
<dbReference type="GO" id="GO:0004222">
    <property type="term" value="F:metalloendopeptidase activity"/>
    <property type="evidence" value="ECO:0007669"/>
    <property type="project" value="InterPro"/>
</dbReference>
<evidence type="ECO:0000256" key="6">
    <source>
        <dbReference type="ARBA" id="ARBA00023049"/>
    </source>
</evidence>
<feature type="chain" id="PRO_5039091582" evidence="9">
    <location>
        <begin position="32"/>
        <end position="572"/>
    </location>
</feature>
<feature type="domain" description="Peptidase M48" evidence="10">
    <location>
        <begin position="118"/>
        <end position="284"/>
    </location>
</feature>
<organism evidence="11 12">
    <name type="scientific">Selenomonas ruminantium</name>
    <dbReference type="NCBI Taxonomy" id="971"/>
    <lineage>
        <taxon>Bacteria</taxon>
        <taxon>Bacillati</taxon>
        <taxon>Bacillota</taxon>
        <taxon>Negativicutes</taxon>
        <taxon>Selenomonadales</taxon>
        <taxon>Selenomonadaceae</taxon>
        <taxon>Selenomonas</taxon>
    </lineage>
</organism>
<comment type="cofactor">
    <cofactor evidence="1">
        <name>Zn(2+)</name>
        <dbReference type="ChEBI" id="CHEBI:29105"/>
    </cofactor>
</comment>
<keyword evidence="4" id="KW-0378">Hydrolase</keyword>
<feature type="signal peptide" evidence="9">
    <location>
        <begin position="1"/>
        <end position="31"/>
    </location>
</feature>